<reference evidence="2" key="1">
    <citation type="submission" date="2019-11" db="EMBL/GenBank/DDBJ databases">
        <authorList>
            <person name="Feng L."/>
        </authorList>
    </citation>
    <scope>NUCLEOTIDE SEQUENCE</scope>
    <source>
        <strain evidence="2">IbartlettiiLFYP30</strain>
    </source>
</reference>
<dbReference type="GO" id="GO:0005524">
    <property type="term" value="F:ATP binding"/>
    <property type="evidence" value="ECO:0007669"/>
    <property type="project" value="UniProtKB-KW"/>
</dbReference>
<dbReference type="RefSeq" id="WP_156530647.1">
    <property type="nucleotide sequence ID" value="NZ_CACRUE010000012.1"/>
</dbReference>
<dbReference type="InterPro" id="IPR041685">
    <property type="entry name" value="AAA_GajA/Old/RecF-like"/>
</dbReference>
<proteinExistence type="predicted"/>
<dbReference type="PANTHER" id="PTHR43581">
    <property type="entry name" value="ATP/GTP PHOSPHATASE"/>
    <property type="match status" value="1"/>
</dbReference>
<dbReference type="InterPro" id="IPR027417">
    <property type="entry name" value="P-loop_NTPase"/>
</dbReference>
<keyword evidence="2" id="KW-0547">Nucleotide-binding</keyword>
<keyword evidence="2" id="KW-0067">ATP-binding</keyword>
<dbReference type="Gene3D" id="3.40.50.300">
    <property type="entry name" value="P-loop containing nucleotide triphosphate hydrolases"/>
    <property type="match status" value="1"/>
</dbReference>
<dbReference type="AlphaFoldDB" id="A0A6N2ZLT1"/>
<organism evidence="2">
    <name type="scientific">Intestinibacter bartlettii</name>
    <dbReference type="NCBI Taxonomy" id="261299"/>
    <lineage>
        <taxon>Bacteria</taxon>
        <taxon>Bacillati</taxon>
        <taxon>Bacillota</taxon>
        <taxon>Clostridia</taxon>
        <taxon>Peptostreptococcales</taxon>
        <taxon>Peptostreptococcaceae</taxon>
        <taxon>Intestinibacter</taxon>
    </lineage>
</organism>
<dbReference type="Pfam" id="PF13175">
    <property type="entry name" value="AAA_15"/>
    <property type="match status" value="1"/>
</dbReference>
<feature type="domain" description="Endonuclease GajA/Old nuclease/RecF-like AAA" evidence="1">
    <location>
        <begin position="1"/>
        <end position="398"/>
    </location>
</feature>
<sequence>MKIKSIIISNYKSLGEERNVLLLEDNITALIGKNDSGKSNILEALGNISFIHHINDDFFSKKNRYTNRNIVITVELKFTEKECQQLLIDSKNPKTVFKFYSSDDIEFEGAFSSIFNHDEELKNAIYYIEDNILNYFKVYGKYTTKKFIESIDEKLDRLLEIDSKIWVKYKKSLNEILEVLILQEQDMASREYNEECYTLIRHIETIKSKIKKKYKLLPVIYYRTKEEELQSIYNLDEIKSAIKTKKGLLYKFMVVTEAPLEGFIKAIESNDENERNKCINSIKEKVKYNIQKEFNYFYEEDENVKIKVNFENNCLKIFIKTKEHTTYLDERSNGLKWFLNLFVDLAYGNLENKTIIYLLDEPGVYLHVNAQRELLVLLKNLCNKGGQVVYTTHSPYMIDTEDIINVRAIEKDENGVTHIFNNAYDNKFNSSSKRETLTPLLKAIGADIKYNLGPRLDKVNIVTEGITDYMYFTAMLDYLGVEEEQRPYILPSVGAGNVNALVSILIGWGCNYKVVLDYDKAGVIECNKLIDSLNLRLNHEVFFINCKDKPLEKEYIRNPEFVESLISEEDKNKLSVRYEVNKTMAAKEFYDKVIDKEIVLSDETINNFRRLFVNLSIIE</sequence>
<dbReference type="EMBL" id="CACRUE010000012">
    <property type="protein sequence ID" value="VYT80495.1"/>
    <property type="molecule type" value="Genomic_DNA"/>
</dbReference>
<dbReference type="SUPFAM" id="SSF52540">
    <property type="entry name" value="P-loop containing nucleoside triphosphate hydrolases"/>
    <property type="match status" value="1"/>
</dbReference>
<evidence type="ECO:0000313" key="2">
    <source>
        <dbReference type="EMBL" id="VYT80495.1"/>
    </source>
</evidence>
<protein>
    <submittedName>
        <fullName evidence="2">Iron-dicitrate transporter ATP-binding subunit</fullName>
    </submittedName>
</protein>
<name>A0A6N2ZLT1_9FIRM</name>
<dbReference type="PANTHER" id="PTHR43581:SF4">
    <property type="entry name" value="ATP_GTP PHOSPHATASE"/>
    <property type="match status" value="1"/>
</dbReference>
<dbReference type="InterPro" id="IPR051396">
    <property type="entry name" value="Bact_Antivir_Def_Nuclease"/>
</dbReference>
<accession>A0A6N2ZLT1</accession>
<evidence type="ECO:0000259" key="1">
    <source>
        <dbReference type="Pfam" id="PF13175"/>
    </source>
</evidence>
<gene>
    <name evidence="2" type="ORF">IBLFYP30_00127</name>
</gene>
<dbReference type="CDD" id="cd00267">
    <property type="entry name" value="ABC_ATPase"/>
    <property type="match status" value="1"/>
</dbReference>